<dbReference type="InterPro" id="IPR023346">
    <property type="entry name" value="Lysozyme-like_dom_sf"/>
</dbReference>
<dbReference type="GeneID" id="55994833"/>
<evidence type="ECO:0000313" key="3">
    <source>
        <dbReference type="Proteomes" id="UP000509510"/>
    </source>
</evidence>
<organism evidence="2 3">
    <name type="scientific">Talaromyces rugulosus</name>
    <name type="common">Penicillium rugulosum</name>
    <dbReference type="NCBI Taxonomy" id="121627"/>
    <lineage>
        <taxon>Eukaryota</taxon>
        <taxon>Fungi</taxon>
        <taxon>Dikarya</taxon>
        <taxon>Ascomycota</taxon>
        <taxon>Pezizomycotina</taxon>
        <taxon>Eurotiomycetes</taxon>
        <taxon>Eurotiomycetidae</taxon>
        <taxon>Eurotiales</taxon>
        <taxon>Trichocomaceae</taxon>
        <taxon>Talaromyces</taxon>
        <taxon>Talaromyces sect. Islandici</taxon>
    </lineage>
</organism>
<gene>
    <name evidence="2" type="ORF">TRUGW13939_07340</name>
</gene>
<dbReference type="OrthoDB" id="4222915at2759"/>
<evidence type="ECO:0000313" key="2">
    <source>
        <dbReference type="EMBL" id="QKX60197.1"/>
    </source>
</evidence>
<dbReference type="KEGG" id="trg:TRUGW13939_07340"/>
<dbReference type="EMBL" id="CP055901">
    <property type="protein sequence ID" value="QKX60197.1"/>
    <property type="molecule type" value="Genomic_DNA"/>
</dbReference>
<dbReference type="SUPFAM" id="SSF53955">
    <property type="entry name" value="Lysozyme-like"/>
    <property type="match status" value="1"/>
</dbReference>
<dbReference type="Gene3D" id="1.10.530.10">
    <property type="match status" value="1"/>
</dbReference>
<reference evidence="3" key="1">
    <citation type="submission" date="2020-06" db="EMBL/GenBank/DDBJ databases">
        <title>A chromosome-scale genome assembly of Talaromyces rugulosus W13939.</title>
        <authorList>
            <person name="Wang B."/>
            <person name="Guo L."/>
            <person name="Ye K."/>
            <person name="Wang L."/>
        </authorList>
    </citation>
    <scope>NUCLEOTIDE SEQUENCE [LARGE SCALE GENOMIC DNA]</scope>
    <source>
        <strain evidence="3">W13939</strain>
    </source>
</reference>
<feature type="signal peptide" evidence="1">
    <location>
        <begin position="1"/>
        <end position="19"/>
    </location>
</feature>
<name>A0A7H8R1V1_TALRU</name>
<dbReference type="Proteomes" id="UP000509510">
    <property type="component" value="Chromosome IV"/>
</dbReference>
<proteinExistence type="predicted"/>
<feature type="chain" id="PRO_5029021842" description="Transglycosylase SLT domain-containing protein" evidence="1">
    <location>
        <begin position="20"/>
        <end position="265"/>
    </location>
</feature>
<dbReference type="RefSeq" id="XP_035346374.1">
    <property type="nucleotide sequence ID" value="XM_035490481.1"/>
</dbReference>
<evidence type="ECO:0000256" key="1">
    <source>
        <dbReference type="SAM" id="SignalP"/>
    </source>
</evidence>
<sequence>MKKIFKKVTVSFLIGAALAAPISFGNSLNNRAIDAIASSLAATNTLDDNDGVGNGVDTYTAYSGDGSTAAGWPSYSQWESFENMWTNNKPVISQSCTQFGQENPSEQEMNDLHDSIQQVATETKVDHRYILAIIMQESKGCVRVPTTNVVVSNPGLMQDHGGTGTCAGMNPCPKDNIVQMIHDGAAGTAGGDGLASLLGDSVTSSLQDDVAQGYYRAARAYNSGSVASSGQLQDGIATHCYASDIANRLVGWVKAQHNCPFDNNS</sequence>
<protein>
    <recommendedName>
        <fullName evidence="4">Transglycosylase SLT domain-containing protein</fullName>
    </recommendedName>
</protein>
<keyword evidence="3" id="KW-1185">Reference proteome</keyword>
<evidence type="ECO:0008006" key="4">
    <source>
        <dbReference type="Google" id="ProtNLM"/>
    </source>
</evidence>
<accession>A0A7H8R1V1</accession>
<keyword evidence="1" id="KW-0732">Signal</keyword>
<dbReference type="AlphaFoldDB" id="A0A7H8R1V1"/>